<protein>
    <recommendedName>
        <fullName evidence="4">Tetraspanin family protein</fullName>
    </recommendedName>
</protein>
<dbReference type="AlphaFoldDB" id="A2FXK0"/>
<reference evidence="2" key="1">
    <citation type="submission" date="2006-10" db="EMBL/GenBank/DDBJ databases">
        <authorList>
            <person name="Amadeo P."/>
            <person name="Zhao Q."/>
            <person name="Wortman J."/>
            <person name="Fraser-Liggett C."/>
            <person name="Carlton J."/>
        </authorList>
    </citation>
    <scope>NUCLEOTIDE SEQUENCE</scope>
    <source>
        <strain evidence="2">G3</strain>
    </source>
</reference>
<dbReference type="VEuPathDB" id="TrichDB:TVAGG3_0708100"/>
<evidence type="ECO:0000256" key="1">
    <source>
        <dbReference type="SAM" id="Phobius"/>
    </source>
</evidence>
<evidence type="ECO:0000313" key="3">
    <source>
        <dbReference type="Proteomes" id="UP000001542"/>
    </source>
</evidence>
<feature type="transmembrane region" description="Helical" evidence="1">
    <location>
        <begin position="7"/>
        <end position="31"/>
    </location>
</feature>
<dbReference type="VEuPathDB" id="TrichDB:TVAG_036790"/>
<reference evidence="2" key="2">
    <citation type="journal article" date="2007" name="Science">
        <title>Draft genome sequence of the sexually transmitted pathogen Trichomonas vaginalis.</title>
        <authorList>
            <person name="Carlton J.M."/>
            <person name="Hirt R.P."/>
            <person name="Silva J.C."/>
            <person name="Delcher A.L."/>
            <person name="Schatz M."/>
            <person name="Zhao Q."/>
            <person name="Wortman J.R."/>
            <person name="Bidwell S.L."/>
            <person name="Alsmark U.C.M."/>
            <person name="Besteiro S."/>
            <person name="Sicheritz-Ponten T."/>
            <person name="Noel C.J."/>
            <person name="Dacks J.B."/>
            <person name="Foster P.G."/>
            <person name="Simillion C."/>
            <person name="Van de Peer Y."/>
            <person name="Miranda-Saavedra D."/>
            <person name="Barton G.J."/>
            <person name="Westrop G.D."/>
            <person name="Mueller S."/>
            <person name="Dessi D."/>
            <person name="Fiori P.L."/>
            <person name="Ren Q."/>
            <person name="Paulsen I."/>
            <person name="Zhang H."/>
            <person name="Bastida-Corcuera F.D."/>
            <person name="Simoes-Barbosa A."/>
            <person name="Brown M.T."/>
            <person name="Hayes R.D."/>
            <person name="Mukherjee M."/>
            <person name="Okumura C.Y."/>
            <person name="Schneider R."/>
            <person name="Smith A.J."/>
            <person name="Vanacova S."/>
            <person name="Villalvazo M."/>
            <person name="Haas B.J."/>
            <person name="Pertea M."/>
            <person name="Feldblyum T.V."/>
            <person name="Utterback T.R."/>
            <person name="Shu C.L."/>
            <person name="Osoegawa K."/>
            <person name="de Jong P.J."/>
            <person name="Hrdy I."/>
            <person name="Horvathova L."/>
            <person name="Zubacova Z."/>
            <person name="Dolezal P."/>
            <person name="Malik S.B."/>
            <person name="Logsdon J.M. Jr."/>
            <person name="Henze K."/>
            <person name="Gupta A."/>
            <person name="Wang C.C."/>
            <person name="Dunne R.L."/>
            <person name="Upcroft J.A."/>
            <person name="Upcroft P."/>
            <person name="White O."/>
            <person name="Salzberg S.L."/>
            <person name="Tang P."/>
            <person name="Chiu C.-H."/>
            <person name="Lee Y.-S."/>
            <person name="Embley T.M."/>
            <person name="Coombs G.H."/>
            <person name="Mottram J.C."/>
            <person name="Tachezy J."/>
            <person name="Fraser-Liggett C.M."/>
            <person name="Johnson P.J."/>
        </authorList>
    </citation>
    <scope>NUCLEOTIDE SEQUENCE [LARGE SCALE GENOMIC DNA]</scope>
    <source>
        <strain evidence="2">G3</strain>
    </source>
</reference>
<sequence length="273" mass="30598">MGCCATILRVFIGFTALISAVVFAAGVAMLFQKNASNDAESKPKYKFDTHQLWYREYTNSVAILVVLIIFLVFFILTFISAVSVCCVKARYTRIMVFIESLIALVPCIIVFIVCTSKREMILVKNAEQKFKDSLSVVKNVGSSVLELVFGERNETQKRIVEATINLSNVFDCCYWKEQTVETEGFCTYMAGKFLLNLKPRTFRNSCYKRLMAGGDAGYLYDPWFKYPTFIFGIVGLILIILIILCSISFCIPQSSFSGNDKSSSSSSSFSLSS</sequence>
<feature type="transmembrane region" description="Helical" evidence="1">
    <location>
        <begin position="94"/>
        <end position="113"/>
    </location>
</feature>
<dbReference type="EMBL" id="DS114114">
    <property type="protein sequence ID" value="EAX90367.1"/>
    <property type="molecule type" value="Genomic_DNA"/>
</dbReference>
<dbReference type="KEGG" id="tva:4748050"/>
<proteinExistence type="predicted"/>
<gene>
    <name evidence="2" type="ORF">TVAG_036790</name>
</gene>
<keyword evidence="1" id="KW-0812">Transmembrane</keyword>
<keyword evidence="1" id="KW-0472">Membrane</keyword>
<dbReference type="InParanoid" id="A2FXK0"/>
<dbReference type="RefSeq" id="XP_001303297.1">
    <property type="nucleotide sequence ID" value="XM_001303296.1"/>
</dbReference>
<organism evidence="2 3">
    <name type="scientific">Trichomonas vaginalis (strain ATCC PRA-98 / G3)</name>
    <dbReference type="NCBI Taxonomy" id="412133"/>
    <lineage>
        <taxon>Eukaryota</taxon>
        <taxon>Metamonada</taxon>
        <taxon>Parabasalia</taxon>
        <taxon>Trichomonadida</taxon>
        <taxon>Trichomonadidae</taxon>
        <taxon>Trichomonas</taxon>
    </lineage>
</organism>
<keyword evidence="1" id="KW-1133">Transmembrane helix</keyword>
<keyword evidence="3" id="KW-1185">Reference proteome</keyword>
<accession>A2FXK0</accession>
<evidence type="ECO:0000313" key="2">
    <source>
        <dbReference type="EMBL" id="EAX90367.1"/>
    </source>
</evidence>
<feature type="transmembrane region" description="Helical" evidence="1">
    <location>
        <begin position="61"/>
        <end position="87"/>
    </location>
</feature>
<evidence type="ECO:0008006" key="4">
    <source>
        <dbReference type="Google" id="ProtNLM"/>
    </source>
</evidence>
<name>A2FXK0_TRIV3</name>
<dbReference type="Proteomes" id="UP000001542">
    <property type="component" value="Unassembled WGS sequence"/>
</dbReference>
<feature type="transmembrane region" description="Helical" evidence="1">
    <location>
        <begin position="229"/>
        <end position="251"/>
    </location>
</feature>